<dbReference type="Proteomes" id="UP000265520">
    <property type="component" value="Unassembled WGS sequence"/>
</dbReference>
<feature type="region of interest" description="Disordered" evidence="1">
    <location>
        <begin position="1"/>
        <end position="58"/>
    </location>
</feature>
<name>A0A392T6X1_9FABA</name>
<comment type="caution">
    <text evidence="2">The sequence shown here is derived from an EMBL/GenBank/DDBJ whole genome shotgun (WGS) entry which is preliminary data.</text>
</comment>
<accession>A0A392T6X1</accession>
<feature type="compositionally biased region" description="Low complexity" evidence="1">
    <location>
        <begin position="17"/>
        <end position="58"/>
    </location>
</feature>
<sequence>ETIVTGAFLPKLELEGSESSSEVESSSESSSEVESSSESSSEVESLSESSSEVDSSVSWDSLGCSFDCNGGDEINVVASAAAGVAVEG</sequence>
<reference evidence="2 3" key="1">
    <citation type="journal article" date="2018" name="Front. Plant Sci.">
        <title>Red Clover (Trifolium pratense) and Zigzag Clover (T. medium) - A Picture of Genomic Similarities and Differences.</title>
        <authorList>
            <person name="Dluhosova J."/>
            <person name="Istvanek J."/>
            <person name="Nedelnik J."/>
            <person name="Repkova J."/>
        </authorList>
    </citation>
    <scope>NUCLEOTIDE SEQUENCE [LARGE SCALE GENOMIC DNA]</scope>
    <source>
        <strain evidence="3">cv. 10/8</strain>
        <tissue evidence="2">Leaf</tissue>
    </source>
</reference>
<protein>
    <submittedName>
        <fullName evidence="2">Uncharacterized protein</fullName>
    </submittedName>
</protein>
<evidence type="ECO:0000313" key="2">
    <source>
        <dbReference type="EMBL" id="MCI56157.1"/>
    </source>
</evidence>
<proteinExistence type="predicted"/>
<organism evidence="2 3">
    <name type="scientific">Trifolium medium</name>
    <dbReference type="NCBI Taxonomy" id="97028"/>
    <lineage>
        <taxon>Eukaryota</taxon>
        <taxon>Viridiplantae</taxon>
        <taxon>Streptophyta</taxon>
        <taxon>Embryophyta</taxon>
        <taxon>Tracheophyta</taxon>
        <taxon>Spermatophyta</taxon>
        <taxon>Magnoliopsida</taxon>
        <taxon>eudicotyledons</taxon>
        <taxon>Gunneridae</taxon>
        <taxon>Pentapetalae</taxon>
        <taxon>rosids</taxon>
        <taxon>fabids</taxon>
        <taxon>Fabales</taxon>
        <taxon>Fabaceae</taxon>
        <taxon>Papilionoideae</taxon>
        <taxon>50 kb inversion clade</taxon>
        <taxon>NPAAA clade</taxon>
        <taxon>Hologalegina</taxon>
        <taxon>IRL clade</taxon>
        <taxon>Trifolieae</taxon>
        <taxon>Trifolium</taxon>
    </lineage>
</organism>
<dbReference type="AlphaFoldDB" id="A0A392T6X1"/>
<keyword evidence="3" id="KW-1185">Reference proteome</keyword>
<dbReference type="EMBL" id="LXQA010508061">
    <property type="protein sequence ID" value="MCI56157.1"/>
    <property type="molecule type" value="Genomic_DNA"/>
</dbReference>
<evidence type="ECO:0000313" key="3">
    <source>
        <dbReference type="Proteomes" id="UP000265520"/>
    </source>
</evidence>
<feature type="non-terminal residue" evidence="2">
    <location>
        <position position="1"/>
    </location>
</feature>
<evidence type="ECO:0000256" key="1">
    <source>
        <dbReference type="SAM" id="MobiDB-lite"/>
    </source>
</evidence>